<dbReference type="InterPro" id="IPR050347">
    <property type="entry name" value="Bact_Beta-galactosidase"/>
</dbReference>
<organism evidence="9 10">
    <name type="scientific">Ructibacterium gallinarum</name>
    <dbReference type="NCBI Taxonomy" id="2779355"/>
    <lineage>
        <taxon>Bacteria</taxon>
        <taxon>Bacillati</taxon>
        <taxon>Bacillota</taxon>
        <taxon>Clostridia</taxon>
        <taxon>Eubacteriales</taxon>
        <taxon>Oscillospiraceae</taxon>
        <taxon>Ructibacterium</taxon>
    </lineage>
</organism>
<dbReference type="GO" id="GO:0009341">
    <property type="term" value="C:beta-galactosidase complex"/>
    <property type="evidence" value="ECO:0007669"/>
    <property type="project" value="InterPro"/>
</dbReference>
<comment type="caution">
    <text evidence="9">The sequence shown here is derived from an EMBL/GenBank/DDBJ whole genome shotgun (WGS) entry which is preliminary data.</text>
</comment>
<dbReference type="InterPro" id="IPR006101">
    <property type="entry name" value="Glyco_hydro_2"/>
</dbReference>
<evidence type="ECO:0000256" key="2">
    <source>
        <dbReference type="ARBA" id="ARBA00007401"/>
    </source>
</evidence>
<dbReference type="Gene3D" id="3.20.20.80">
    <property type="entry name" value="Glycosidases"/>
    <property type="match status" value="1"/>
</dbReference>
<dbReference type="Gene3D" id="2.60.120.260">
    <property type="entry name" value="Galactose-binding domain-like"/>
    <property type="match status" value="1"/>
</dbReference>
<keyword evidence="5" id="KW-0378">Hydrolase</keyword>
<dbReference type="InterPro" id="IPR017853">
    <property type="entry name" value="GH"/>
</dbReference>
<comment type="similarity">
    <text evidence="2">Belongs to the glycosyl hydrolase 2 family.</text>
</comment>
<evidence type="ECO:0000313" key="9">
    <source>
        <dbReference type="EMBL" id="MBE5039968.1"/>
    </source>
</evidence>
<proteinExistence type="inferred from homology"/>
<dbReference type="EC" id="3.2.1.23" evidence="3"/>
<dbReference type="InterPro" id="IPR006104">
    <property type="entry name" value="Glyco_hydro_2_N"/>
</dbReference>
<dbReference type="GO" id="GO:0004565">
    <property type="term" value="F:beta-galactosidase activity"/>
    <property type="evidence" value="ECO:0007669"/>
    <property type="project" value="UniProtKB-EC"/>
</dbReference>
<evidence type="ECO:0000256" key="7">
    <source>
        <dbReference type="ARBA" id="ARBA00032230"/>
    </source>
</evidence>
<dbReference type="InterPro" id="IPR014718">
    <property type="entry name" value="GH-type_carb-bd"/>
</dbReference>
<evidence type="ECO:0000259" key="8">
    <source>
        <dbReference type="SMART" id="SM01038"/>
    </source>
</evidence>
<dbReference type="SMART" id="SM01038">
    <property type="entry name" value="Bgal_small_N"/>
    <property type="match status" value="1"/>
</dbReference>
<dbReference type="InterPro" id="IPR023232">
    <property type="entry name" value="Glyco_hydro_2_AS"/>
</dbReference>
<dbReference type="Pfam" id="PF02929">
    <property type="entry name" value="Bgal_small_N"/>
    <property type="match status" value="1"/>
</dbReference>
<dbReference type="Pfam" id="PF02837">
    <property type="entry name" value="Glyco_hydro_2_N"/>
    <property type="match status" value="1"/>
</dbReference>
<keyword evidence="10" id="KW-1185">Reference proteome</keyword>
<dbReference type="Gene3D" id="2.60.40.10">
    <property type="entry name" value="Immunoglobulins"/>
    <property type="match status" value="1"/>
</dbReference>
<dbReference type="GO" id="GO:0030246">
    <property type="term" value="F:carbohydrate binding"/>
    <property type="evidence" value="ECO:0007669"/>
    <property type="project" value="InterPro"/>
</dbReference>
<feature type="domain" description="Beta galactosidase small chain/" evidence="8">
    <location>
        <begin position="676"/>
        <end position="941"/>
    </location>
</feature>
<dbReference type="SUPFAM" id="SSF74650">
    <property type="entry name" value="Galactose mutarotase-like"/>
    <property type="match status" value="1"/>
</dbReference>
<dbReference type="SUPFAM" id="SSF51445">
    <property type="entry name" value="(Trans)glycosidases"/>
    <property type="match status" value="1"/>
</dbReference>
<evidence type="ECO:0000313" key="10">
    <source>
        <dbReference type="Proteomes" id="UP000806542"/>
    </source>
</evidence>
<dbReference type="SUPFAM" id="SSF49785">
    <property type="entry name" value="Galactose-binding domain-like"/>
    <property type="match status" value="1"/>
</dbReference>
<dbReference type="SUPFAM" id="SSF49303">
    <property type="entry name" value="beta-Galactosidase/glucuronidase domain"/>
    <property type="match status" value="2"/>
</dbReference>
<name>A0A9D5M1Z6_9FIRM</name>
<comment type="catalytic activity">
    <reaction evidence="1">
        <text>Hydrolysis of terminal non-reducing beta-D-galactose residues in beta-D-galactosides.</text>
        <dbReference type="EC" id="3.2.1.23"/>
    </reaction>
</comment>
<evidence type="ECO:0000256" key="3">
    <source>
        <dbReference type="ARBA" id="ARBA00012756"/>
    </source>
</evidence>
<dbReference type="PRINTS" id="PR00132">
    <property type="entry name" value="GLHYDRLASE2"/>
</dbReference>
<dbReference type="PANTHER" id="PTHR46323">
    <property type="entry name" value="BETA-GALACTOSIDASE"/>
    <property type="match status" value="1"/>
</dbReference>
<protein>
    <recommendedName>
        <fullName evidence="4">Beta-galactosidase</fullName>
        <ecNumber evidence="3">3.2.1.23</ecNumber>
    </recommendedName>
    <alternativeName>
        <fullName evidence="7">Lactase</fullName>
    </alternativeName>
</protein>
<dbReference type="InterPro" id="IPR004199">
    <property type="entry name" value="B-gal_small/dom_5"/>
</dbReference>
<reference evidence="9" key="1">
    <citation type="submission" date="2020-10" db="EMBL/GenBank/DDBJ databases">
        <title>ChiBAC.</title>
        <authorList>
            <person name="Zenner C."/>
            <person name="Hitch T.C.A."/>
            <person name="Clavel T."/>
        </authorList>
    </citation>
    <scope>NUCLEOTIDE SEQUENCE</scope>
    <source>
        <strain evidence="9">DSM 107454</strain>
    </source>
</reference>
<evidence type="ECO:0000256" key="1">
    <source>
        <dbReference type="ARBA" id="ARBA00001412"/>
    </source>
</evidence>
<evidence type="ECO:0000256" key="6">
    <source>
        <dbReference type="ARBA" id="ARBA00023295"/>
    </source>
</evidence>
<dbReference type="Gene3D" id="2.70.98.10">
    <property type="match status" value="1"/>
</dbReference>
<gene>
    <name evidence="9" type="ORF">INF28_05760</name>
</gene>
<dbReference type="Pfam" id="PF16353">
    <property type="entry name" value="LacZ_4"/>
    <property type="match status" value="1"/>
</dbReference>
<dbReference type="InterPro" id="IPR036156">
    <property type="entry name" value="Beta-gal/glucu_dom_sf"/>
</dbReference>
<dbReference type="InterPro" id="IPR023230">
    <property type="entry name" value="Glyco_hydro_2_CS"/>
</dbReference>
<dbReference type="InterPro" id="IPR013783">
    <property type="entry name" value="Ig-like_fold"/>
</dbReference>
<dbReference type="PROSITE" id="PS00608">
    <property type="entry name" value="GLYCOSYL_HYDROL_F2_2"/>
    <property type="match status" value="1"/>
</dbReference>
<sequence length="943" mass="108082">MMREYENLSTLHTNREPARTHYIPYDSFEKAVAGNPADSAYYQLLNGVWDFAYYARDIDENESAPFTESIPVPSCWQCYGYEDPNYTNVNYPYPVDPPFVPDDNPMGVYHRNITISESWAQRRTYIVFEGVSSHLSVFVNGTKVGTSMGSHLPAEFELTPYLHQGENDLTVKVRKWCLGSYLEDQDFFRFNGIFRDVYLLSRDQDRLWDIEINADDKNIVYTGEGTCTILNQNGTEDDLSSPILWNAEKPYLYTAIIHHGSEFIAQKIGLRKISVSPLGELLINGVAVKLKGVNHHDTHPEHGYYETNDELLQELKLMKSLNMNCIRTSHYPPTPYFLEMCDQLGFYVVDETDIETHGFCTRFPGYVGYDTENMDWICRRPEWQNAYVERAVRMVERDKNHPCVIFWSLGNESGYGENFAAMSQWIHNRDNSRLVHYESANTVGNPDTVDVVSYMYPDLSRTDGFAQSDDMRPVFLCEYSHAMGNGPGDLMDYWRLIYSRPKLIGGCIWEWADHTVLRNGVGLYGGDFNEMTHDGNFCCDGLVFHDRSFKAGTLEAKHAYQPMWSKMENGQLKIQNCYDFTNLNEFTLFWEIETDGKITDSGSLIVDIPPHTAKTVALDYQLPEQCALGCFLNLRLVKGETEFASDQHDLEIRRVSSPLCDSSNTLTLTQEAEYILIHGNGFTHKFNTHYGLLEDVNGLTCGMTQLSVWRAPTDNDRRIKSQWGYLNNDNQSGENFNRLFNKVYDCKLEGNSITVTGSLAGVSRLPFFRYTCVYRFFDDGSIDVNLSGTVRENCIWLPRLGFEFKLPKSAQHFSYFGMGPGETYCDMHHYANTGMYQSSAEVEYVPYIVPQEHGNHYDTRLLKMDNGLTFASDTPFEINVSEYTSEMLTEAMHTNELVKADYITVRIDYKVSGIGSASCGPELIETYRFSEKEIQYGFRISID</sequence>
<evidence type="ECO:0000256" key="4">
    <source>
        <dbReference type="ARBA" id="ARBA00013303"/>
    </source>
</evidence>
<accession>A0A9D5M1Z6</accession>
<dbReference type="InterPro" id="IPR032312">
    <property type="entry name" value="LacZ_4"/>
</dbReference>
<dbReference type="EMBL" id="JADCKB010000009">
    <property type="protein sequence ID" value="MBE5039968.1"/>
    <property type="molecule type" value="Genomic_DNA"/>
</dbReference>
<dbReference type="Pfam" id="PF02836">
    <property type="entry name" value="Glyco_hydro_2_C"/>
    <property type="match status" value="1"/>
</dbReference>
<dbReference type="AlphaFoldDB" id="A0A9D5M1Z6"/>
<keyword evidence="6" id="KW-0326">Glycosidase</keyword>
<evidence type="ECO:0000256" key="5">
    <source>
        <dbReference type="ARBA" id="ARBA00022801"/>
    </source>
</evidence>
<dbReference type="PANTHER" id="PTHR46323:SF2">
    <property type="entry name" value="BETA-GALACTOSIDASE"/>
    <property type="match status" value="1"/>
</dbReference>
<dbReference type="PROSITE" id="PS00719">
    <property type="entry name" value="GLYCOSYL_HYDROL_F2_1"/>
    <property type="match status" value="1"/>
</dbReference>
<dbReference type="GO" id="GO:0005990">
    <property type="term" value="P:lactose catabolic process"/>
    <property type="evidence" value="ECO:0007669"/>
    <property type="project" value="TreeGrafter"/>
</dbReference>
<dbReference type="InterPro" id="IPR011013">
    <property type="entry name" value="Gal_mutarotase_sf_dom"/>
</dbReference>
<dbReference type="InterPro" id="IPR006103">
    <property type="entry name" value="Glyco_hydro_2_cat"/>
</dbReference>
<dbReference type="InterPro" id="IPR008979">
    <property type="entry name" value="Galactose-bd-like_sf"/>
</dbReference>
<dbReference type="Proteomes" id="UP000806542">
    <property type="component" value="Unassembled WGS sequence"/>
</dbReference>